<dbReference type="EMBL" id="CM015723">
    <property type="protein sequence ID" value="KAF3697259.1"/>
    <property type="molecule type" value="Genomic_DNA"/>
</dbReference>
<accession>A0A6G1Q490</accession>
<evidence type="ECO:0000313" key="2">
    <source>
        <dbReference type="Proteomes" id="UP000503349"/>
    </source>
</evidence>
<keyword evidence="2" id="KW-1185">Reference proteome</keyword>
<gene>
    <name evidence="1" type="ORF">EXN66_Car012939</name>
</gene>
<dbReference type="Proteomes" id="UP000503349">
    <property type="component" value="Chromosome 12"/>
</dbReference>
<proteinExistence type="predicted"/>
<organism evidence="1 2">
    <name type="scientific">Channa argus</name>
    <name type="common">Northern snakehead</name>
    <name type="synonym">Ophicephalus argus</name>
    <dbReference type="NCBI Taxonomy" id="215402"/>
    <lineage>
        <taxon>Eukaryota</taxon>
        <taxon>Metazoa</taxon>
        <taxon>Chordata</taxon>
        <taxon>Craniata</taxon>
        <taxon>Vertebrata</taxon>
        <taxon>Euteleostomi</taxon>
        <taxon>Actinopterygii</taxon>
        <taxon>Neopterygii</taxon>
        <taxon>Teleostei</taxon>
        <taxon>Neoteleostei</taxon>
        <taxon>Acanthomorphata</taxon>
        <taxon>Anabantaria</taxon>
        <taxon>Anabantiformes</taxon>
        <taxon>Channoidei</taxon>
        <taxon>Channidae</taxon>
        <taxon>Channa</taxon>
    </lineage>
</organism>
<reference evidence="1 2" key="1">
    <citation type="submission" date="2019-02" db="EMBL/GenBank/DDBJ databases">
        <title>Opniocepnalus argus genome.</title>
        <authorList>
            <person name="Zhou C."/>
            <person name="Xiao S."/>
        </authorList>
    </citation>
    <scope>NUCLEOTIDE SEQUENCE [LARGE SCALE GENOMIC DNA]</scope>
    <source>
        <strain evidence="1">OARG1902GOOAL</strain>
        <tissue evidence="1">Muscle</tissue>
    </source>
</reference>
<protein>
    <submittedName>
        <fullName evidence="1">Uncharacterized protein</fullName>
    </submittedName>
</protein>
<dbReference type="AlphaFoldDB" id="A0A6G1Q490"/>
<reference evidence="2" key="2">
    <citation type="submission" date="2019-02" db="EMBL/GenBank/DDBJ databases">
        <title>Opniocepnalus argus Var Kimnra genome.</title>
        <authorList>
            <person name="Zhou C."/>
            <person name="Xiao S."/>
        </authorList>
    </citation>
    <scope>NUCLEOTIDE SEQUENCE [LARGE SCALE GENOMIC DNA]</scope>
</reference>
<sequence length="52" mass="5845">MAQQRHSPLLISIIVKTSHLNNSWPAPHLEAVVSSEQTQPNRLRGHFLTCIS</sequence>
<evidence type="ECO:0000313" key="1">
    <source>
        <dbReference type="EMBL" id="KAF3697259.1"/>
    </source>
</evidence>
<name>A0A6G1Q490_CHAAH</name>